<sequence>MSESTDLSEHQEPLLLKEGQSMDVSALWVYEEWERHNPISRLLLNTQVEAAGQHLQVSTIALGDIMLFRMGSSDAPTIMETMILSEGGAEPMGRRHSLEEGVQLHDMTIKRLLEANPDAQVKQTFLKGQPVLTLNTTQLEIADKIRSSLRVELLRDLPIVQNKDSQGFLLYMSNGDVGQMRNTNAWMNYIESCPLLIAFDEVQTEKGPVPVYTYFTGYDPRMAQSRDEIEPIIFRTRAPGLTAEEPSYSTYASALEGHAKLVSKLQDGV</sequence>
<dbReference type="EMBL" id="JACHLI010000001">
    <property type="protein sequence ID" value="MBB4861202.1"/>
    <property type="molecule type" value="Genomic_DNA"/>
</dbReference>
<name>A0A7W7NZG7_PSENT</name>
<accession>A0A7W7NZG7</accession>
<proteinExistence type="predicted"/>
<dbReference type="AlphaFoldDB" id="A0A7W7NZG7"/>
<evidence type="ECO:0000313" key="1">
    <source>
        <dbReference type="EMBL" id="MBB4861202.1"/>
    </source>
</evidence>
<dbReference type="Proteomes" id="UP000566995">
    <property type="component" value="Unassembled WGS sequence"/>
</dbReference>
<gene>
    <name evidence="1" type="ORF">HNP46_000013</name>
</gene>
<comment type="caution">
    <text evidence="1">The sequence shown here is derived from an EMBL/GenBank/DDBJ whole genome shotgun (WGS) entry which is preliminary data.</text>
</comment>
<evidence type="ECO:0000313" key="2">
    <source>
        <dbReference type="Proteomes" id="UP000566995"/>
    </source>
</evidence>
<protein>
    <submittedName>
        <fullName evidence="1">Uncharacterized protein</fullName>
    </submittedName>
</protein>
<dbReference type="RefSeq" id="WP_184585482.1">
    <property type="nucleotide sequence ID" value="NZ_JACHLI010000001.1"/>
</dbReference>
<organism evidence="1 2">
    <name type="scientific">Pseudomonas nitroreducens</name>
    <dbReference type="NCBI Taxonomy" id="46680"/>
    <lineage>
        <taxon>Bacteria</taxon>
        <taxon>Pseudomonadati</taxon>
        <taxon>Pseudomonadota</taxon>
        <taxon>Gammaproteobacteria</taxon>
        <taxon>Pseudomonadales</taxon>
        <taxon>Pseudomonadaceae</taxon>
        <taxon>Pseudomonas</taxon>
    </lineage>
</organism>
<reference evidence="1 2" key="1">
    <citation type="submission" date="2020-08" db="EMBL/GenBank/DDBJ databases">
        <title>Functional genomics of gut bacteria from endangered species of beetles.</title>
        <authorList>
            <person name="Carlos-Shanley C."/>
        </authorList>
    </citation>
    <scope>NUCLEOTIDE SEQUENCE [LARGE SCALE GENOMIC DNA]</scope>
    <source>
        <strain evidence="1 2">S00179</strain>
    </source>
</reference>